<gene>
    <name evidence="10" type="primary">argS</name>
    <name evidence="14" type="ORF">A3H67_05145</name>
</gene>
<dbReference type="SMART" id="SM01016">
    <property type="entry name" value="Arg_tRNA_synt_N"/>
    <property type="match status" value="1"/>
</dbReference>
<proteinExistence type="inferred from homology"/>
<evidence type="ECO:0000256" key="9">
    <source>
        <dbReference type="ARBA" id="ARBA00049339"/>
    </source>
</evidence>
<evidence type="ECO:0000256" key="3">
    <source>
        <dbReference type="ARBA" id="ARBA00022490"/>
    </source>
</evidence>
<dbReference type="GO" id="GO:0005737">
    <property type="term" value="C:cytoplasm"/>
    <property type="evidence" value="ECO:0007669"/>
    <property type="project" value="UniProtKB-SubCell"/>
</dbReference>
<evidence type="ECO:0000256" key="11">
    <source>
        <dbReference type="RuleBase" id="RU363038"/>
    </source>
</evidence>
<dbReference type="Gene3D" id="1.10.730.10">
    <property type="entry name" value="Isoleucyl-tRNA Synthetase, Domain 1"/>
    <property type="match status" value="1"/>
</dbReference>
<comment type="subunit">
    <text evidence="10">Monomer.</text>
</comment>
<feature type="domain" description="DALR anticodon binding" evidence="12">
    <location>
        <begin position="471"/>
        <end position="586"/>
    </location>
</feature>
<keyword evidence="5 10" id="KW-0547">Nucleotide-binding</keyword>
<dbReference type="InterPro" id="IPR036695">
    <property type="entry name" value="Arg-tRNA-synth_N_sf"/>
</dbReference>
<dbReference type="InterPro" id="IPR008909">
    <property type="entry name" value="DALR_anticod-bd"/>
</dbReference>
<dbReference type="SMART" id="SM00836">
    <property type="entry name" value="DALR_1"/>
    <property type="match status" value="1"/>
</dbReference>
<evidence type="ECO:0000256" key="4">
    <source>
        <dbReference type="ARBA" id="ARBA00022598"/>
    </source>
</evidence>
<organism evidence="14 15">
    <name type="scientific">Candidatus Buchananbacteria bacterium RIFCSPLOWO2_02_FULL_46_11b</name>
    <dbReference type="NCBI Taxonomy" id="1797548"/>
    <lineage>
        <taxon>Bacteria</taxon>
        <taxon>Candidatus Buchananiibacteriota</taxon>
    </lineage>
</organism>
<dbReference type="PANTHER" id="PTHR11956:SF5">
    <property type="entry name" value="ARGININE--TRNA LIGASE, CYTOPLASMIC"/>
    <property type="match status" value="1"/>
</dbReference>
<comment type="similarity">
    <text evidence="2 10 11">Belongs to the class-I aminoacyl-tRNA synthetase family.</text>
</comment>
<evidence type="ECO:0000256" key="8">
    <source>
        <dbReference type="ARBA" id="ARBA00023146"/>
    </source>
</evidence>
<dbReference type="Gene3D" id="3.40.50.620">
    <property type="entry name" value="HUPs"/>
    <property type="match status" value="1"/>
</dbReference>
<dbReference type="InterPro" id="IPR014729">
    <property type="entry name" value="Rossmann-like_a/b/a_fold"/>
</dbReference>
<keyword evidence="4 10" id="KW-0436">Ligase</keyword>
<dbReference type="GO" id="GO:0006420">
    <property type="term" value="P:arginyl-tRNA aminoacylation"/>
    <property type="evidence" value="ECO:0007669"/>
    <property type="project" value="UniProtKB-UniRule"/>
</dbReference>
<keyword evidence="3 10" id="KW-0963">Cytoplasm</keyword>
<keyword evidence="7 10" id="KW-0648">Protein biosynthesis</keyword>
<keyword evidence="6 10" id="KW-0067">ATP-binding</keyword>
<sequence>MPSFNSNLAHSQAEKEILAEIEGGLKKALGKSFSAKLISIDYPPQSQPGDFTVPCFLLAKKLKQNPARLAYDLASKFKADKLIARAKAAGPYLNFFIKPEGFAKLVLSEIYKAKQNYGQNKIGRSQKVMVEYFSPNTNKPLTVGHIRNICLGQSLAGILRFCGYKVIQSTLYNDRGIAIAKAIAGYQKWGAGQTPKTAGLKPDHFVGDFYAKFCREEKTDPNLESEAKRVLSAWEADDKEIKSVWQTLMTWVLKGFKETLAALGVERFDEEYYESEYYRQGKEIVERGLKSGVFIKDAAGVILAPLLKFGLPDKIVLRPDDTSLYVTQDLHLAYLKDKYRLDQSIYVVGSEQDLYFKQLFKILELLGFANAKNYRHLSYGMIRLGSGKIKSREGLIKGTGADDLIGRLEELAGAEVAKRYPDLPEKEITKRAGLIALAALRYYILAVRPQTTMIFDPEKSLAFTGKTGPYLQYVYARISSLFAKSKAKVSSKVNFAVLADERELELIRFLARFPKTVAQSARAYDPSLLADYLYNLARAFSLFYETLPVLKAEEEIKKARLLLIASVRTVLATGLALLGIEAPEKM</sequence>
<evidence type="ECO:0000313" key="14">
    <source>
        <dbReference type="EMBL" id="OGY57228.1"/>
    </source>
</evidence>
<dbReference type="PROSITE" id="PS00178">
    <property type="entry name" value="AA_TRNA_LIGASE_I"/>
    <property type="match status" value="1"/>
</dbReference>
<evidence type="ECO:0000256" key="5">
    <source>
        <dbReference type="ARBA" id="ARBA00022741"/>
    </source>
</evidence>
<dbReference type="PRINTS" id="PR01038">
    <property type="entry name" value="TRNASYNTHARG"/>
</dbReference>
<evidence type="ECO:0000256" key="6">
    <source>
        <dbReference type="ARBA" id="ARBA00022840"/>
    </source>
</evidence>
<comment type="caution">
    <text evidence="14">The sequence shown here is derived from an EMBL/GenBank/DDBJ whole genome shotgun (WGS) entry which is preliminary data.</text>
</comment>
<dbReference type="Gene3D" id="3.30.1360.70">
    <property type="entry name" value="Arginyl tRNA synthetase N-terminal domain"/>
    <property type="match status" value="1"/>
</dbReference>
<dbReference type="GO" id="GO:0004814">
    <property type="term" value="F:arginine-tRNA ligase activity"/>
    <property type="evidence" value="ECO:0007669"/>
    <property type="project" value="UniProtKB-UniRule"/>
</dbReference>
<evidence type="ECO:0000313" key="15">
    <source>
        <dbReference type="Proteomes" id="UP000177408"/>
    </source>
</evidence>
<dbReference type="Pfam" id="PF05746">
    <property type="entry name" value="DALR_1"/>
    <property type="match status" value="1"/>
</dbReference>
<evidence type="ECO:0000256" key="1">
    <source>
        <dbReference type="ARBA" id="ARBA00004496"/>
    </source>
</evidence>
<comment type="catalytic activity">
    <reaction evidence="9 10">
        <text>tRNA(Arg) + L-arginine + ATP = L-arginyl-tRNA(Arg) + AMP + diphosphate</text>
        <dbReference type="Rhea" id="RHEA:20301"/>
        <dbReference type="Rhea" id="RHEA-COMP:9658"/>
        <dbReference type="Rhea" id="RHEA-COMP:9673"/>
        <dbReference type="ChEBI" id="CHEBI:30616"/>
        <dbReference type="ChEBI" id="CHEBI:32682"/>
        <dbReference type="ChEBI" id="CHEBI:33019"/>
        <dbReference type="ChEBI" id="CHEBI:78442"/>
        <dbReference type="ChEBI" id="CHEBI:78513"/>
        <dbReference type="ChEBI" id="CHEBI:456215"/>
        <dbReference type="EC" id="6.1.1.19"/>
    </reaction>
</comment>
<dbReference type="InterPro" id="IPR009080">
    <property type="entry name" value="tRNAsynth_Ia_anticodon-bd"/>
</dbReference>
<evidence type="ECO:0000259" key="13">
    <source>
        <dbReference type="SMART" id="SM01016"/>
    </source>
</evidence>
<dbReference type="FunFam" id="1.10.730.10:FF:000008">
    <property type="entry name" value="Arginine--tRNA ligase"/>
    <property type="match status" value="1"/>
</dbReference>
<dbReference type="HAMAP" id="MF_00123">
    <property type="entry name" value="Arg_tRNA_synth"/>
    <property type="match status" value="1"/>
</dbReference>
<dbReference type="Pfam" id="PF00750">
    <property type="entry name" value="tRNA-synt_1d"/>
    <property type="match status" value="1"/>
</dbReference>
<dbReference type="InterPro" id="IPR001278">
    <property type="entry name" value="Arg-tRNA-ligase"/>
</dbReference>
<dbReference type="NCBIfam" id="TIGR00456">
    <property type="entry name" value="argS"/>
    <property type="match status" value="1"/>
</dbReference>
<dbReference type="EMBL" id="MHIR01000031">
    <property type="protein sequence ID" value="OGY57228.1"/>
    <property type="molecule type" value="Genomic_DNA"/>
</dbReference>
<dbReference type="Pfam" id="PF03485">
    <property type="entry name" value="Arg_tRNA_synt_N"/>
    <property type="match status" value="1"/>
</dbReference>
<dbReference type="SUPFAM" id="SSF55190">
    <property type="entry name" value="Arginyl-tRNA synthetase (ArgRS), N-terminal 'additional' domain"/>
    <property type="match status" value="1"/>
</dbReference>
<feature type="short sequence motif" description="'HIGH' region" evidence="10">
    <location>
        <begin position="135"/>
        <end position="145"/>
    </location>
</feature>
<evidence type="ECO:0000256" key="10">
    <source>
        <dbReference type="HAMAP-Rule" id="MF_00123"/>
    </source>
</evidence>
<dbReference type="PANTHER" id="PTHR11956">
    <property type="entry name" value="ARGINYL-TRNA SYNTHETASE"/>
    <property type="match status" value="1"/>
</dbReference>
<protein>
    <recommendedName>
        <fullName evidence="10">Arginine--tRNA ligase</fullName>
        <ecNumber evidence="10">6.1.1.19</ecNumber>
    </recommendedName>
    <alternativeName>
        <fullName evidence="10">Arginyl-tRNA synthetase</fullName>
        <shortName evidence="10">ArgRS</shortName>
    </alternativeName>
</protein>
<dbReference type="GO" id="GO:0005524">
    <property type="term" value="F:ATP binding"/>
    <property type="evidence" value="ECO:0007669"/>
    <property type="project" value="UniProtKB-UniRule"/>
</dbReference>
<evidence type="ECO:0000256" key="7">
    <source>
        <dbReference type="ARBA" id="ARBA00022917"/>
    </source>
</evidence>
<dbReference type="InterPro" id="IPR035684">
    <property type="entry name" value="ArgRS_core"/>
</dbReference>
<reference evidence="14 15" key="1">
    <citation type="journal article" date="2016" name="Nat. Commun.">
        <title>Thousands of microbial genomes shed light on interconnected biogeochemical processes in an aquifer system.</title>
        <authorList>
            <person name="Anantharaman K."/>
            <person name="Brown C.T."/>
            <person name="Hug L.A."/>
            <person name="Sharon I."/>
            <person name="Castelle C.J."/>
            <person name="Probst A.J."/>
            <person name="Thomas B.C."/>
            <person name="Singh A."/>
            <person name="Wilkins M.J."/>
            <person name="Karaoz U."/>
            <person name="Brodie E.L."/>
            <person name="Williams K.H."/>
            <person name="Hubbard S.S."/>
            <person name="Banfield J.F."/>
        </authorList>
    </citation>
    <scope>NUCLEOTIDE SEQUENCE [LARGE SCALE GENOMIC DNA]</scope>
</reference>
<comment type="subcellular location">
    <subcellularLocation>
        <location evidence="1 10">Cytoplasm</location>
    </subcellularLocation>
</comment>
<dbReference type="SUPFAM" id="SSF47323">
    <property type="entry name" value="Anticodon-binding domain of a subclass of class I aminoacyl-tRNA synthetases"/>
    <property type="match status" value="1"/>
</dbReference>
<dbReference type="InterPro" id="IPR001412">
    <property type="entry name" value="aa-tRNA-synth_I_CS"/>
</dbReference>
<dbReference type="SUPFAM" id="SSF52374">
    <property type="entry name" value="Nucleotidylyl transferase"/>
    <property type="match status" value="1"/>
</dbReference>
<dbReference type="InterPro" id="IPR005148">
    <property type="entry name" value="Arg-tRNA-synth_N"/>
</dbReference>
<dbReference type="EC" id="6.1.1.19" evidence="10"/>
<dbReference type="CDD" id="cd07956">
    <property type="entry name" value="Anticodon_Ia_Arg"/>
    <property type="match status" value="1"/>
</dbReference>
<keyword evidence="8 10" id="KW-0030">Aminoacyl-tRNA synthetase</keyword>
<dbReference type="Proteomes" id="UP000177408">
    <property type="component" value="Unassembled WGS sequence"/>
</dbReference>
<name>A0A1G1YXZ1_9BACT</name>
<evidence type="ECO:0000259" key="12">
    <source>
        <dbReference type="SMART" id="SM00836"/>
    </source>
</evidence>
<feature type="domain" description="Arginyl tRNA synthetase N-terminal" evidence="13">
    <location>
        <begin position="11"/>
        <end position="97"/>
    </location>
</feature>
<evidence type="ECO:0000256" key="2">
    <source>
        <dbReference type="ARBA" id="ARBA00005594"/>
    </source>
</evidence>
<dbReference type="AlphaFoldDB" id="A0A1G1YXZ1"/>
<accession>A0A1G1YXZ1</accession>